<dbReference type="Proteomes" id="UP000823775">
    <property type="component" value="Unassembled WGS sequence"/>
</dbReference>
<reference evidence="1 2" key="1">
    <citation type="journal article" date="2021" name="BMC Genomics">
        <title>Datura genome reveals duplications of psychoactive alkaloid biosynthetic genes and high mutation rate following tissue culture.</title>
        <authorList>
            <person name="Rajewski A."/>
            <person name="Carter-House D."/>
            <person name="Stajich J."/>
            <person name="Litt A."/>
        </authorList>
    </citation>
    <scope>NUCLEOTIDE SEQUENCE [LARGE SCALE GENOMIC DNA]</scope>
    <source>
        <strain evidence="1">AR-01</strain>
    </source>
</reference>
<keyword evidence="2" id="KW-1185">Reference proteome</keyword>
<comment type="caution">
    <text evidence="1">The sequence shown here is derived from an EMBL/GenBank/DDBJ whole genome shotgun (WGS) entry which is preliminary data.</text>
</comment>
<evidence type="ECO:0000313" key="2">
    <source>
        <dbReference type="Proteomes" id="UP000823775"/>
    </source>
</evidence>
<dbReference type="EMBL" id="JACEIK010001635">
    <property type="protein sequence ID" value="MCD7470968.1"/>
    <property type="molecule type" value="Genomic_DNA"/>
</dbReference>
<organism evidence="1 2">
    <name type="scientific">Datura stramonium</name>
    <name type="common">Jimsonweed</name>
    <name type="synonym">Common thornapple</name>
    <dbReference type="NCBI Taxonomy" id="4076"/>
    <lineage>
        <taxon>Eukaryota</taxon>
        <taxon>Viridiplantae</taxon>
        <taxon>Streptophyta</taxon>
        <taxon>Embryophyta</taxon>
        <taxon>Tracheophyta</taxon>
        <taxon>Spermatophyta</taxon>
        <taxon>Magnoliopsida</taxon>
        <taxon>eudicotyledons</taxon>
        <taxon>Gunneridae</taxon>
        <taxon>Pentapetalae</taxon>
        <taxon>asterids</taxon>
        <taxon>lamiids</taxon>
        <taxon>Solanales</taxon>
        <taxon>Solanaceae</taxon>
        <taxon>Solanoideae</taxon>
        <taxon>Datureae</taxon>
        <taxon>Datura</taxon>
    </lineage>
</organism>
<gene>
    <name evidence="1" type="ORF">HAX54_011221</name>
</gene>
<proteinExistence type="predicted"/>
<accession>A0ABS8TJ39</accession>
<name>A0ABS8TJ39_DATST</name>
<protein>
    <submittedName>
        <fullName evidence="1">Uncharacterized protein</fullName>
    </submittedName>
</protein>
<sequence>MMFTAFRFPTSDGKKPCSWFLDKFRASSFISLQKLEGNFELKTRWQQLTFLLIQSDFLYMSLLQQGPLILLDKFPIDSKHSIQRIRLKNQIIFSEIEIGVFDELDRETGASSDPVAVQKDVQG</sequence>
<evidence type="ECO:0000313" key="1">
    <source>
        <dbReference type="EMBL" id="MCD7470968.1"/>
    </source>
</evidence>